<feature type="domain" description="Helicase ATP-binding" evidence="3">
    <location>
        <begin position="35"/>
        <end position="229"/>
    </location>
</feature>
<dbReference type="PROSITE" id="PS51194">
    <property type="entry name" value="HELICASE_CTER"/>
    <property type="match status" value="1"/>
</dbReference>
<dbReference type="PANTHER" id="PTHR47962">
    <property type="entry name" value="ATP-DEPENDENT HELICASE LHR-RELATED-RELATED"/>
    <property type="match status" value="1"/>
</dbReference>
<evidence type="ECO:0000256" key="1">
    <source>
        <dbReference type="ARBA" id="ARBA00022741"/>
    </source>
</evidence>
<dbReference type="SUPFAM" id="SSF52540">
    <property type="entry name" value="P-loop containing nucleoside triphosphate hydrolases"/>
    <property type="match status" value="1"/>
</dbReference>
<dbReference type="GO" id="GO:0005524">
    <property type="term" value="F:ATP binding"/>
    <property type="evidence" value="ECO:0007669"/>
    <property type="project" value="UniProtKB-KW"/>
</dbReference>
<proteinExistence type="predicted"/>
<dbReference type="Pfam" id="PF00271">
    <property type="entry name" value="Helicase_C"/>
    <property type="match status" value="1"/>
</dbReference>
<keyword evidence="5" id="KW-0378">Hydrolase</keyword>
<sequence>MAVEQSEALECLEPYVREWFINSFKELTPPQRYSFKIIAEGRNVVITAPTGSGKTLAAFMSILNELYKLAAEGRLEDGIYCIYVSPLKALDNDVKKNLLAPIQGIREVAKKHGVTLPEIRIAVRTGDVTGSERQKQLKEPPHILITTPESLAIMLNAPKFVERLRNVRWVVVDEIHELAGSKRGVHLSLSIERLRELAGHDFVRIGLGATLHPLEEAAKFLVGYGDGTPRNCEIIDVTWYKPLELKATSPVRDLIHASAEKVNEALYKLLDKIISKHRTTLIFTNTRSGTERVVYSLMSKWPKKYNERTIGAHHGSLSREIRLEIEDRLKRGELKAVVCSTSLELGIDVGYIEVVVQIGSPKSVTRAVQRIGRSGHKFGDVSKGIIIAMDRDDLVECAVMLRCALEKKLDEIQIPKNCLDVLAQHLVGMALNRKWSIKEAYNLVRRAYPYRDLRYDTFLSVLRYLSGSYAKLEDRRVYGKIWIDEQEGTFGRRGKYTRLIYYLNQGTIPDEVKIDVYMLPSRRYIGSIEEAFLERLRPGDIFVLGGRLYRFKYARSMSCYVEKPPKDAVPTIPAWFSELLPLSFELALEVQGFRTKMKEL</sequence>
<dbReference type="EMBL" id="DQVM01000080">
    <property type="protein sequence ID" value="HIQ29764.1"/>
    <property type="molecule type" value="Genomic_DNA"/>
</dbReference>
<dbReference type="SMART" id="SM00487">
    <property type="entry name" value="DEXDc"/>
    <property type="match status" value="1"/>
</dbReference>
<evidence type="ECO:0000256" key="2">
    <source>
        <dbReference type="ARBA" id="ARBA00022840"/>
    </source>
</evidence>
<dbReference type="GO" id="GO:0004386">
    <property type="term" value="F:helicase activity"/>
    <property type="evidence" value="ECO:0007669"/>
    <property type="project" value="UniProtKB-KW"/>
</dbReference>
<dbReference type="PROSITE" id="PS51192">
    <property type="entry name" value="HELICASE_ATP_BIND_1"/>
    <property type="match status" value="1"/>
</dbReference>
<name>A0A833EBZ0_CALS0</name>
<dbReference type="InterPro" id="IPR027417">
    <property type="entry name" value="P-loop_NTPase"/>
</dbReference>
<dbReference type="Proteomes" id="UP000608579">
    <property type="component" value="Unassembled WGS sequence"/>
</dbReference>
<dbReference type="Pfam" id="PF00270">
    <property type="entry name" value="DEAD"/>
    <property type="match status" value="1"/>
</dbReference>
<accession>A0A833EBZ0</accession>
<dbReference type="AlphaFoldDB" id="A0A833EBZ0"/>
<dbReference type="SMART" id="SM00490">
    <property type="entry name" value="HELICc"/>
    <property type="match status" value="1"/>
</dbReference>
<dbReference type="PANTHER" id="PTHR47962:SF6">
    <property type="entry name" value="LARGE HELICASE-RELATED PROTEIN"/>
    <property type="match status" value="1"/>
</dbReference>
<evidence type="ECO:0000259" key="4">
    <source>
        <dbReference type="PROSITE" id="PS51194"/>
    </source>
</evidence>
<keyword evidence="5" id="KW-0347">Helicase</keyword>
<dbReference type="CDD" id="cd17922">
    <property type="entry name" value="DEXHc_LHR-like"/>
    <property type="match status" value="1"/>
</dbReference>
<feature type="domain" description="Helicase C-terminal" evidence="4">
    <location>
        <begin position="265"/>
        <end position="420"/>
    </location>
</feature>
<dbReference type="InterPro" id="IPR001650">
    <property type="entry name" value="Helicase_C-like"/>
</dbReference>
<dbReference type="InterPro" id="IPR052511">
    <property type="entry name" value="ATP-dep_Helicase"/>
</dbReference>
<organism evidence="5 6">
    <name type="scientific">Caldiarchaeum subterraneum</name>
    <dbReference type="NCBI Taxonomy" id="311458"/>
    <lineage>
        <taxon>Archaea</taxon>
        <taxon>Nitrososphaerota</taxon>
        <taxon>Candidatus Caldarchaeales</taxon>
        <taxon>Candidatus Caldarchaeaceae</taxon>
        <taxon>Candidatus Caldarchaeum</taxon>
    </lineage>
</organism>
<dbReference type="GO" id="GO:0140097">
    <property type="term" value="F:catalytic activity, acting on DNA"/>
    <property type="evidence" value="ECO:0007669"/>
    <property type="project" value="UniProtKB-ARBA"/>
</dbReference>
<dbReference type="InterPro" id="IPR014001">
    <property type="entry name" value="Helicase_ATP-bd"/>
</dbReference>
<gene>
    <name evidence="5" type="ORF">EYH45_04285</name>
</gene>
<reference evidence="5" key="1">
    <citation type="journal article" date="2020" name="ISME J.">
        <title>Gammaproteobacteria mediating utilization of methyl-, sulfur- and petroleum organic compounds in deep ocean hydrothermal plumes.</title>
        <authorList>
            <person name="Zhou Z."/>
            <person name="Liu Y."/>
            <person name="Pan J."/>
            <person name="Cron B.R."/>
            <person name="Toner B.M."/>
            <person name="Anantharaman K."/>
            <person name="Breier J.A."/>
            <person name="Dick G.J."/>
            <person name="Li M."/>
        </authorList>
    </citation>
    <scope>NUCLEOTIDE SEQUENCE</scope>
    <source>
        <strain evidence="5">SZUA-1515</strain>
    </source>
</reference>
<dbReference type="GO" id="GO:0016887">
    <property type="term" value="F:ATP hydrolysis activity"/>
    <property type="evidence" value="ECO:0007669"/>
    <property type="project" value="TreeGrafter"/>
</dbReference>
<dbReference type="Gene3D" id="3.40.50.300">
    <property type="entry name" value="P-loop containing nucleotide triphosphate hydrolases"/>
    <property type="match status" value="2"/>
</dbReference>
<dbReference type="CDD" id="cd18796">
    <property type="entry name" value="SF2_C_LHR"/>
    <property type="match status" value="1"/>
</dbReference>
<protein>
    <submittedName>
        <fullName evidence="5">ATP-dependent helicase</fullName>
    </submittedName>
</protein>
<evidence type="ECO:0000259" key="3">
    <source>
        <dbReference type="PROSITE" id="PS51192"/>
    </source>
</evidence>
<dbReference type="InterPro" id="IPR045628">
    <property type="entry name" value="Lhr_WH_dom"/>
</dbReference>
<dbReference type="NCBIfam" id="NF010338">
    <property type="entry name" value="PRK13767.1"/>
    <property type="match status" value="1"/>
</dbReference>
<evidence type="ECO:0000313" key="5">
    <source>
        <dbReference type="EMBL" id="HIQ29764.1"/>
    </source>
</evidence>
<dbReference type="Pfam" id="PF19306">
    <property type="entry name" value="WHD_Lhr"/>
    <property type="match status" value="1"/>
</dbReference>
<keyword evidence="2" id="KW-0067">ATP-binding</keyword>
<feature type="non-terminal residue" evidence="5">
    <location>
        <position position="600"/>
    </location>
</feature>
<dbReference type="InterPro" id="IPR011545">
    <property type="entry name" value="DEAD/DEAH_box_helicase_dom"/>
</dbReference>
<comment type="caution">
    <text evidence="5">The sequence shown here is derived from an EMBL/GenBank/DDBJ whole genome shotgun (WGS) entry which is preliminary data.</text>
</comment>
<keyword evidence="1" id="KW-0547">Nucleotide-binding</keyword>
<evidence type="ECO:0000313" key="6">
    <source>
        <dbReference type="Proteomes" id="UP000608579"/>
    </source>
</evidence>
<dbReference type="GO" id="GO:0003677">
    <property type="term" value="F:DNA binding"/>
    <property type="evidence" value="ECO:0007669"/>
    <property type="project" value="TreeGrafter"/>
</dbReference>